<dbReference type="EMBL" id="VFOV01000001">
    <property type="protein sequence ID" value="TQL68361.1"/>
    <property type="molecule type" value="Genomic_DNA"/>
</dbReference>
<name>A0A543A6X1_9ACTN</name>
<dbReference type="OrthoDB" id="3268930at2"/>
<dbReference type="AlphaFoldDB" id="A0A543A6X1"/>
<feature type="domain" description="WYL" evidence="1">
    <location>
        <begin position="145"/>
        <end position="207"/>
    </location>
</feature>
<dbReference type="PANTHER" id="PTHR34580">
    <property type="match status" value="1"/>
</dbReference>
<dbReference type="RefSeq" id="WP_141780364.1">
    <property type="nucleotide sequence ID" value="NZ_VFOV01000001.1"/>
</dbReference>
<dbReference type="Pfam" id="PF13280">
    <property type="entry name" value="WYL"/>
    <property type="match status" value="1"/>
</dbReference>
<proteinExistence type="predicted"/>
<reference evidence="3 4" key="1">
    <citation type="submission" date="2019-06" db="EMBL/GenBank/DDBJ databases">
        <title>Sequencing the genomes of 1000 actinobacteria strains.</title>
        <authorList>
            <person name="Klenk H.-P."/>
        </authorList>
    </citation>
    <scope>NUCLEOTIDE SEQUENCE [LARGE SCALE GENOMIC DNA]</scope>
    <source>
        <strain evidence="3 4">DSM 25218</strain>
    </source>
</reference>
<evidence type="ECO:0000313" key="3">
    <source>
        <dbReference type="EMBL" id="TQL68361.1"/>
    </source>
</evidence>
<gene>
    <name evidence="3" type="ORF">FB381_2250</name>
</gene>
<protein>
    <submittedName>
        <fullName evidence="3">Transcriptional regulator</fullName>
    </submittedName>
</protein>
<comment type="caution">
    <text evidence="3">The sequence shown here is derived from an EMBL/GenBank/DDBJ whole genome shotgun (WGS) entry which is preliminary data.</text>
</comment>
<feature type="domain" description="WCX" evidence="2">
    <location>
        <begin position="243"/>
        <end position="318"/>
    </location>
</feature>
<accession>A0A543A6X1</accession>
<evidence type="ECO:0000313" key="4">
    <source>
        <dbReference type="Proteomes" id="UP000320209"/>
    </source>
</evidence>
<dbReference type="InterPro" id="IPR057727">
    <property type="entry name" value="WCX_dom"/>
</dbReference>
<evidence type="ECO:0000259" key="1">
    <source>
        <dbReference type="Pfam" id="PF13280"/>
    </source>
</evidence>
<sequence>MAAGKTERLMNLLIMLLVQRDNVSKERIREVLYPTSAGEAFEKMFERDKEELRSLGVPIETGVIDSFFEDEVGYRISPEQFALPPITLEADELAVVGLATKVWENASMAEATTDAVRKLNAAGHETDVSALEIVQPRLAAEEGSFDTFVAATQDRQVVEFDYRGSRAAEPSHRRLQPWGVVRYSGRWYTVGHDVDRDDTRIFRLSRVLGEAQAVGELDAFEVPAGIDVRDIARDLAPAPSTGKAVLLLKQGSGHTLRRAADSAETGVRGPDGNDDWDRVVLTRVPADLAGAVLGHGPDAFVEEPETLRREVADRLARLVGRLEGADR</sequence>
<organism evidence="3 4">
    <name type="scientific">Nocardioides albertanoniae</name>
    <dbReference type="NCBI Taxonomy" id="1175486"/>
    <lineage>
        <taxon>Bacteria</taxon>
        <taxon>Bacillati</taxon>
        <taxon>Actinomycetota</taxon>
        <taxon>Actinomycetes</taxon>
        <taxon>Propionibacteriales</taxon>
        <taxon>Nocardioidaceae</taxon>
        <taxon>Nocardioides</taxon>
    </lineage>
</organism>
<dbReference type="Pfam" id="PF25583">
    <property type="entry name" value="WCX"/>
    <property type="match status" value="1"/>
</dbReference>
<evidence type="ECO:0000259" key="2">
    <source>
        <dbReference type="Pfam" id="PF25583"/>
    </source>
</evidence>
<keyword evidence="4" id="KW-1185">Reference proteome</keyword>
<dbReference type="InterPro" id="IPR051534">
    <property type="entry name" value="CBASS_pafABC_assoc_protein"/>
</dbReference>
<dbReference type="Proteomes" id="UP000320209">
    <property type="component" value="Unassembled WGS sequence"/>
</dbReference>
<dbReference type="InterPro" id="IPR026881">
    <property type="entry name" value="WYL_dom"/>
</dbReference>
<dbReference type="PROSITE" id="PS52050">
    <property type="entry name" value="WYL"/>
    <property type="match status" value="1"/>
</dbReference>
<dbReference type="PANTHER" id="PTHR34580:SF3">
    <property type="entry name" value="PROTEIN PAFB"/>
    <property type="match status" value="1"/>
</dbReference>